<dbReference type="PANTHER" id="PTHR10954:SF23">
    <property type="entry name" value="RIBONUCLEASE"/>
    <property type="match status" value="1"/>
</dbReference>
<evidence type="ECO:0000256" key="6">
    <source>
        <dbReference type="ARBA" id="ARBA00022722"/>
    </source>
</evidence>
<evidence type="ECO:0000256" key="9">
    <source>
        <dbReference type="ARBA" id="ARBA00022801"/>
    </source>
</evidence>
<dbReference type="InterPro" id="IPR012337">
    <property type="entry name" value="RNaseH-like_sf"/>
</dbReference>
<evidence type="ECO:0000313" key="14">
    <source>
        <dbReference type="EMBL" id="RMD77666.1"/>
    </source>
</evidence>
<evidence type="ECO:0000256" key="10">
    <source>
        <dbReference type="ARBA" id="ARBA00023211"/>
    </source>
</evidence>
<evidence type="ECO:0000256" key="2">
    <source>
        <dbReference type="ARBA" id="ARBA00004065"/>
    </source>
</evidence>
<dbReference type="GO" id="GO:0006298">
    <property type="term" value="P:mismatch repair"/>
    <property type="evidence" value="ECO:0007669"/>
    <property type="project" value="TreeGrafter"/>
</dbReference>
<dbReference type="SUPFAM" id="SSF53098">
    <property type="entry name" value="Ribonuclease H-like"/>
    <property type="match status" value="1"/>
</dbReference>
<dbReference type="EMBL" id="RFKV01000012">
    <property type="protein sequence ID" value="RMD77666.1"/>
    <property type="molecule type" value="Genomic_DNA"/>
</dbReference>
<dbReference type="InterPro" id="IPR036397">
    <property type="entry name" value="RNaseH_sf"/>
</dbReference>
<name>A0A3M0Z2G8_9BACT</name>
<dbReference type="PANTHER" id="PTHR10954">
    <property type="entry name" value="RIBONUCLEASE H2 SUBUNIT A"/>
    <property type="match status" value="1"/>
</dbReference>
<keyword evidence="6 11" id="KW-0540">Nuclease</keyword>
<organism evidence="14 15">
    <name type="scientific">Candidatus Dojkabacteria bacterium</name>
    <dbReference type="NCBI Taxonomy" id="2099670"/>
    <lineage>
        <taxon>Bacteria</taxon>
        <taxon>Candidatus Dojkabacteria</taxon>
    </lineage>
</organism>
<dbReference type="GO" id="GO:0032299">
    <property type="term" value="C:ribonuclease H2 complex"/>
    <property type="evidence" value="ECO:0007669"/>
    <property type="project" value="TreeGrafter"/>
</dbReference>
<evidence type="ECO:0000313" key="15">
    <source>
        <dbReference type="Proteomes" id="UP000269410"/>
    </source>
</evidence>
<evidence type="ECO:0000256" key="5">
    <source>
        <dbReference type="ARBA" id="ARBA00022490"/>
    </source>
</evidence>
<dbReference type="PROSITE" id="PS51975">
    <property type="entry name" value="RNASE_H_2"/>
    <property type="match status" value="1"/>
</dbReference>
<dbReference type="Gene3D" id="3.30.420.10">
    <property type="entry name" value="Ribonuclease H-like superfamily/Ribonuclease H"/>
    <property type="match status" value="1"/>
</dbReference>
<dbReference type="CDD" id="cd07182">
    <property type="entry name" value="RNase_HII_bacteria_HII_like"/>
    <property type="match status" value="1"/>
</dbReference>
<keyword evidence="10" id="KW-0464">Manganese</keyword>
<dbReference type="GO" id="GO:0046872">
    <property type="term" value="F:metal ion binding"/>
    <property type="evidence" value="ECO:0007669"/>
    <property type="project" value="UniProtKB-KW"/>
</dbReference>
<dbReference type="GO" id="GO:0004523">
    <property type="term" value="F:RNA-DNA hybrid ribonuclease activity"/>
    <property type="evidence" value="ECO:0007669"/>
    <property type="project" value="UniProtKB-UniRule"/>
</dbReference>
<keyword evidence="7 11" id="KW-0479">Metal-binding</keyword>
<dbReference type="Proteomes" id="UP000269410">
    <property type="component" value="Unassembled WGS sequence"/>
</dbReference>
<keyword evidence="9 11" id="KW-0378">Hydrolase</keyword>
<evidence type="ECO:0000256" key="4">
    <source>
        <dbReference type="ARBA" id="ARBA00008378"/>
    </source>
</evidence>
<gene>
    <name evidence="14" type="ORF">D6810_00345</name>
</gene>
<dbReference type="InterPro" id="IPR001352">
    <property type="entry name" value="RNase_HII/HIII"/>
</dbReference>
<comment type="function">
    <text evidence="2 12">Endonuclease that specifically degrades the RNA of RNA-DNA hybrids.</text>
</comment>
<feature type="domain" description="RNase H type-2" evidence="13">
    <location>
        <begin position="17"/>
        <end position="204"/>
    </location>
</feature>
<feature type="binding site" evidence="11">
    <location>
        <position position="23"/>
    </location>
    <ligand>
        <name>a divalent metal cation</name>
        <dbReference type="ChEBI" id="CHEBI:60240"/>
    </ligand>
</feature>
<dbReference type="InterPro" id="IPR024567">
    <property type="entry name" value="RNase_HII/HIII_dom"/>
</dbReference>
<evidence type="ECO:0000256" key="1">
    <source>
        <dbReference type="ARBA" id="ARBA00000077"/>
    </source>
</evidence>
<evidence type="ECO:0000256" key="12">
    <source>
        <dbReference type="RuleBase" id="RU003515"/>
    </source>
</evidence>
<comment type="cofactor">
    <cofactor evidence="11">
        <name>Mn(2+)</name>
        <dbReference type="ChEBI" id="CHEBI:29035"/>
    </cofactor>
    <cofactor evidence="11">
        <name>Mg(2+)</name>
        <dbReference type="ChEBI" id="CHEBI:18420"/>
    </cofactor>
    <text evidence="11">Manganese or magnesium. Binds 1 divalent metal ion per monomer in the absence of substrate. May bind a second metal ion after substrate binding.</text>
</comment>
<feature type="binding site" evidence="11">
    <location>
        <position position="118"/>
    </location>
    <ligand>
        <name>a divalent metal cation</name>
        <dbReference type="ChEBI" id="CHEBI:60240"/>
    </ligand>
</feature>
<keyword evidence="8 11" id="KW-0255">Endonuclease</keyword>
<dbReference type="GO" id="GO:0005737">
    <property type="term" value="C:cytoplasm"/>
    <property type="evidence" value="ECO:0007669"/>
    <property type="project" value="UniProtKB-SubCell"/>
</dbReference>
<evidence type="ECO:0000256" key="11">
    <source>
        <dbReference type="PROSITE-ProRule" id="PRU01319"/>
    </source>
</evidence>
<dbReference type="GO" id="GO:0003723">
    <property type="term" value="F:RNA binding"/>
    <property type="evidence" value="ECO:0007669"/>
    <property type="project" value="UniProtKB-UniRule"/>
</dbReference>
<dbReference type="Pfam" id="PF01351">
    <property type="entry name" value="RNase_HII"/>
    <property type="match status" value="1"/>
</dbReference>
<evidence type="ECO:0000256" key="3">
    <source>
        <dbReference type="ARBA" id="ARBA00004496"/>
    </source>
</evidence>
<comment type="similarity">
    <text evidence="4">Belongs to the RNase HII family. RnhC subfamily.</text>
</comment>
<protein>
    <recommendedName>
        <fullName evidence="12">Ribonuclease</fullName>
        <ecNumber evidence="12">3.1.26.4</ecNumber>
    </recommendedName>
</protein>
<reference evidence="14 15" key="1">
    <citation type="submission" date="2018-10" db="EMBL/GenBank/DDBJ databases">
        <title>Thermophilic Lithotrophy and Phototrophy in an Intertidal, Iron-rich, Geothermal Spring.</title>
        <authorList>
            <person name="Ward L.M."/>
            <person name="Idei A."/>
            <person name="Nakagawa M."/>
            <person name="Ueno Y."/>
            <person name="Fischer W."/>
            <person name="Mcglynn S.E."/>
        </authorList>
    </citation>
    <scope>NUCLEOTIDE SEQUENCE [LARGE SCALE GENOMIC DNA]</scope>
    <source>
        <strain evidence="14">J137</strain>
    </source>
</reference>
<evidence type="ECO:0000256" key="7">
    <source>
        <dbReference type="ARBA" id="ARBA00022723"/>
    </source>
</evidence>
<feature type="binding site" evidence="11">
    <location>
        <position position="24"/>
    </location>
    <ligand>
        <name>a divalent metal cation</name>
        <dbReference type="ChEBI" id="CHEBI:60240"/>
    </ligand>
</feature>
<sequence>MFLSPTDEELKILELYDGVVGIDEVGRGCLAGPVVVCGFLFLKNDEVIPNVNDSKRLTKKQRLAVSERVSDERFVISIRDAQQIDQKGIANCIVECIYEINDCFHKNFWPKKFSFLIDGVFKHKFNFDYELVVKGDSKIYTIAVASNIAKVFRDKYMKELSKSFLNYGWDRNVGYGTKSHILSIRRFGLTVHHRLSFLKNVVDL</sequence>
<comment type="subcellular location">
    <subcellularLocation>
        <location evidence="3">Cytoplasm</location>
    </subcellularLocation>
</comment>
<comment type="catalytic activity">
    <reaction evidence="1 11 12">
        <text>Endonucleolytic cleavage to 5'-phosphomonoester.</text>
        <dbReference type="EC" id="3.1.26.4"/>
    </reaction>
</comment>
<proteinExistence type="inferred from homology"/>
<dbReference type="GO" id="GO:0043137">
    <property type="term" value="P:DNA replication, removal of RNA primer"/>
    <property type="evidence" value="ECO:0007669"/>
    <property type="project" value="TreeGrafter"/>
</dbReference>
<accession>A0A3M0Z2G8</accession>
<dbReference type="AlphaFoldDB" id="A0A3M0Z2G8"/>
<evidence type="ECO:0000256" key="8">
    <source>
        <dbReference type="ARBA" id="ARBA00022759"/>
    </source>
</evidence>
<comment type="caution">
    <text evidence="14">The sequence shown here is derived from an EMBL/GenBank/DDBJ whole genome shotgun (WGS) entry which is preliminary data.</text>
</comment>
<dbReference type="InterPro" id="IPR022898">
    <property type="entry name" value="RNase_HII"/>
</dbReference>
<dbReference type="EC" id="3.1.26.4" evidence="12"/>
<keyword evidence="5" id="KW-0963">Cytoplasm</keyword>
<evidence type="ECO:0000259" key="13">
    <source>
        <dbReference type="PROSITE" id="PS51975"/>
    </source>
</evidence>